<reference evidence="4 5" key="1">
    <citation type="journal article" date="2019" name="Nat. Med.">
        <title>A library of human gut bacterial isolates paired with longitudinal multiomics data enables mechanistic microbiome research.</title>
        <authorList>
            <person name="Poyet M."/>
            <person name="Groussin M."/>
            <person name="Gibbons S.M."/>
            <person name="Avila-Pacheco J."/>
            <person name="Jiang X."/>
            <person name="Kearney S.M."/>
            <person name="Perrotta A.R."/>
            <person name="Berdy B."/>
            <person name="Zhao S."/>
            <person name="Lieberman T.D."/>
            <person name="Swanson P.K."/>
            <person name="Smith M."/>
            <person name="Roesemann S."/>
            <person name="Alexander J.E."/>
            <person name="Rich S.A."/>
            <person name="Livny J."/>
            <person name="Vlamakis H."/>
            <person name="Clish C."/>
            <person name="Bullock K."/>
            <person name="Deik A."/>
            <person name="Scott J."/>
            <person name="Pierce K.A."/>
            <person name="Xavier R.J."/>
            <person name="Alm E.J."/>
        </authorList>
    </citation>
    <scope>NUCLEOTIDE SEQUENCE [LARGE SCALE GENOMIC DNA]</scope>
    <source>
        <strain evidence="4 5">BIOML-A2</strain>
    </source>
</reference>
<dbReference type="InterPro" id="IPR006119">
    <property type="entry name" value="Resolv_N"/>
</dbReference>
<dbReference type="GO" id="GO:0000150">
    <property type="term" value="F:DNA strand exchange activity"/>
    <property type="evidence" value="ECO:0007669"/>
    <property type="project" value="InterPro"/>
</dbReference>
<dbReference type="AlphaFoldDB" id="A0A6I2R6L9"/>
<dbReference type="InterPro" id="IPR036162">
    <property type="entry name" value="Resolvase-like_N_sf"/>
</dbReference>
<dbReference type="Proteomes" id="UP000434475">
    <property type="component" value="Unassembled WGS sequence"/>
</dbReference>
<organism evidence="4 5">
    <name type="scientific">Flavonifractor plautii</name>
    <name type="common">Fusobacterium plautii</name>
    <dbReference type="NCBI Taxonomy" id="292800"/>
    <lineage>
        <taxon>Bacteria</taxon>
        <taxon>Bacillati</taxon>
        <taxon>Bacillota</taxon>
        <taxon>Clostridia</taxon>
        <taxon>Eubacteriales</taxon>
        <taxon>Oscillospiraceae</taxon>
        <taxon>Flavonifractor</taxon>
    </lineage>
</organism>
<keyword evidence="1" id="KW-0238">DNA-binding</keyword>
<dbReference type="EMBL" id="WKPR01000016">
    <property type="protein sequence ID" value="MSB20846.1"/>
    <property type="molecule type" value="Genomic_DNA"/>
</dbReference>
<dbReference type="Pfam" id="PF00239">
    <property type="entry name" value="Resolvase"/>
    <property type="match status" value="1"/>
</dbReference>
<protein>
    <submittedName>
        <fullName evidence="4">Resolvase</fullName>
    </submittedName>
</protein>
<evidence type="ECO:0000256" key="2">
    <source>
        <dbReference type="ARBA" id="ARBA00023172"/>
    </source>
</evidence>
<accession>A0A6I2R6L9</accession>
<dbReference type="SUPFAM" id="SSF53041">
    <property type="entry name" value="Resolvase-like"/>
    <property type="match status" value="1"/>
</dbReference>
<proteinExistence type="predicted"/>
<evidence type="ECO:0000313" key="5">
    <source>
        <dbReference type="Proteomes" id="UP000434475"/>
    </source>
</evidence>
<comment type="caution">
    <text evidence="4">The sequence shown here is derived from an EMBL/GenBank/DDBJ whole genome shotgun (WGS) entry which is preliminary data.</text>
</comment>
<evidence type="ECO:0000259" key="3">
    <source>
        <dbReference type="SMART" id="SM00857"/>
    </source>
</evidence>
<feature type="domain" description="Resolvase/invertase-type recombinase catalytic" evidence="3">
    <location>
        <begin position="9"/>
        <end position="137"/>
    </location>
</feature>
<dbReference type="PANTHER" id="PTHR30461">
    <property type="entry name" value="DNA-INVERTASE FROM LAMBDOID PROPHAGE"/>
    <property type="match status" value="1"/>
</dbReference>
<dbReference type="PANTHER" id="PTHR30461:SF2">
    <property type="entry name" value="SERINE RECOMBINASE PINE-RELATED"/>
    <property type="match status" value="1"/>
</dbReference>
<name>A0A6I2R6L9_FLAPL</name>
<dbReference type="GO" id="GO:0003677">
    <property type="term" value="F:DNA binding"/>
    <property type="evidence" value="ECO:0007669"/>
    <property type="project" value="UniProtKB-KW"/>
</dbReference>
<dbReference type="Gene3D" id="3.40.50.1390">
    <property type="entry name" value="Resolvase, N-terminal catalytic domain"/>
    <property type="match status" value="1"/>
</dbReference>
<sequence length="137" mass="16136">MVSKMAERVYCLYRGKDQESILMQKNACHDFAEKKGWNIVDEEQEIGVSGYKACADDRVKLQRIRKAVEQGEFDILLVFMYDQLGRNLNETPFIAEWFTKKGIHVWSVYEGEIIDAVDAERMLDYIRFWQTDEAQKL</sequence>
<dbReference type="SMART" id="SM00857">
    <property type="entry name" value="Resolvase"/>
    <property type="match status" value="1"/>
</dbReference>
<dbReference type="InterPro" id="IPR050639">
    <property type="entry name" value="SSR_resolvase"/>
</dbReference>
<evidence type="ECO:0000256" key="1">
    <source>
        <dbReference type="ARBA" id="ARBA00023125"/>
    </source>
</evidence>
<keyword evidence="2" id="KW-0233">DNA recombination</keyword>
<gene>
    <name evidence="4" type="ORF">GKE97_15155</name>
</gene>
<dbReference type="CDD" id="cd00338">
    <property type="entry name" value="Ser_Recombinase"/>
    <property type="match status" value="1"/>
</dbReference>
<evidence type="ECO:0000313" key="4">
    <source>
        <dbReference type="EMBL" id="MSB20846.1"/>
    </source>
</evidence>